<dbReference type="GO" id="GO:0031543">
    <property type="term" value="F:peptidyl-proline dioxygenase activity"/>
    <property type="evidence" value="ECO:0007669"/>
    <property type="project" value="TreeGrafter"/>
</dbReference>
<protein>
    <recommendedName>
        <fullName evidence="2">Prolyl 4-hydroxylase alpha subunit Fe(2+) 2OG dioxygenase domain-containing protein</fullName>
    </recommendedName>
</protein>
<sequence>EDGGLLRIFPNGWANQVADIEPIFDRMLFFWSDRRNPHEVQPAHRTRYAITLWYFDAKEREEARLRYQRENS</sequence>
<dbReference type="AlphaFoldDB" id="A0AA88KTV4"/>
<dbReference type="EMBL" id="JAVRJZ010000019">
    <property type="protein sequence ID" value="KAK2706648.1"/>
    <property type="molecule type" value="Genomic_DNA"/>
</dbReference>
<evidence type="ECO:0000313" key="4">
    <source>
        <dbReference type="Proteomes" id="UP001187531"/>
    </source>
</evidence>
<feature type="domain" description="Prolyl 4-hydroxylase alpha subunit Fe(2+) 2OG dioxygenase" evidence="2">
    <location>
        <begin position="1"/>
        <end position="54"/>
    </location>
</feature>
<dbReference type="GO" id="GO:0008198">
    <property type="term" value="F:ferrous iron binding"/>
    <property type="evidence" value="ECO:0007669"/>
    <property type="project" value="TreeGrafter"/>
</dbReference>
<dbReference type="PANTHER" id="PTHR12907:SF26">
    <property type="entry name" value="HIF PROLYL HYDROXYLASE, ISOFORM C"/>
    <property type="match status" value="1"/>
</dbReference>
<name>A0AA88KTV4_ARTSF</name>
<dbReference type="PANTHER" id="PTHR12907">
    <property type="entry name" value="EGL NINE HOMOLOG-RELATED"/>
    <property type="match status" value="1"/>
</dbReference>
<dbReference type="InterPro" id="IPR051559">
    <property type="entry name" value="HIF_prolyl_hydroxylases"/>
</dbReference>
<keyword evidence="4" id="KW-1185">Reference proteome</keyword>
<feature type="non-terminal residue" evidence="3">
    <location>
        <position position="72"/>
    </location>
</feature>
<evidence type="ECO:0000259" key="2">
    <source>
        <dbReference type="Pfam" id="PF13640"/>
    </source>
</evidence>
<dbReference type="Pfam" id="PF13640">
    <property type="entry name" value="2OG-FeII_Oxy_3"/>
    <property type="match status" value="1"/>
</dbReference>
<dbReference type="Proteomes" id="UP001187531">
    <property type="component" value="Unassembled WGS sequence"/>
</dbReference>
<keyword evidence="1" id="KW-0847">Vitamin C</keyword>
<dbReference type="GO" id="GO:0071456">
    <property type="term" value="P:cellular response to hypoxia"/>
    <property type="evidence" value="ECO:0007669"/>
    <property type="project" value="TreeGrafter"/>
</dbReference>
<organism evidence="3 4">
    <name type="scientific">Artemia franciscana</name>
    <name type="common">Brine shrimp</name>
    <name type="synonym">Artemia sanfranciscana</name>
    <dbReference type="NCBI Taxonomy" id="6661"/>
    <lineage>
        <taxon>Eukaryota</taxon>
        <taxon>Metazoa</taxon>
        <taxon>Ecdysozoa</taxon>
        <taxon>Arthropoda</taxon>
        <taxon>Crustacea</taxon>
        <taxon>Branchiopoda</taxon>
        <taxon>Anostraca</taxon>
        <taxon>Artemiidae</taxon>
        <taxon>Artemia</taxon>
    </lineage>
</organism>
<feature type="non-terminal residue" evidence="3">
    <location>
        <position position="1"/>
    </location>
</feature>
<reference evidence="3" key="1">
    <citation type="submission" date="2023-07" db="EMBL/GenBank/DDBJ databases">
        <title>Chromosome-level genome assembly of Artemia franciscana.</title>
        <authorList>
            <person name="Jo E."/>
        </authorList>
    </citation>
    <scope>NUCLEOTIDE SEQUENCE</scope>
    <source>
        <tissue evidence="3">Whole body</tissue>
    </source>
</reference>
<dbReference type="GO" id="GO:0031418">
    <property type="term" value="F:L-ascorbic acid binding"/>
    <property type="evidence" value="ECO:0007669"/>
    <property type="project" value="UniProtKB-KW"/>
</dbReference>
<dbReference type="Gene3D" id="2.60.120.620">
    <property type="entry name" value="q2cbj1_9rhob like domain"/>
    <property type="match status" value="1"/>
</dbReference>
<accession>A0AA88KTV4</accession>
<evidence type="ECO:0000313" key="3">
    <source>
        <dbReference type="EMBL" id="KAK2706648.1"/>
    </source>
</evidence>
<proteinExistence type="predicted"/>
<dbReference type="InterPro" id="IPR044862">
    <property type="entry name" value="Pro_4_hyd_alph_FE2OG_OXY"/>
</dbReference>
<comment type="caution">
    <text evidence="3">The sequence shown here is derived from an EMBL/GenBank/DDBJ whole genome shotgun (WGS) entry which is preliminary data.</text>
</comment>
<gene>
    <name evidence="3" type="ORF">QYM36_014633</name>
</gene>
<evidence type="ECO:0000256" key="1">
    <source>
        <dbReference type="ARBA" id="ARBA00022896"/>
    </source>
</evidence>